<feature type="repeat" description="ANK" evidence="3">
    <location>
        <begin position="376"/>
        <end position="408"/>
    </location>
</feature>
<evidence type="ECO:0000256" key="4">
    <source>
        <dbReference type="SAM" id="Coils"/>
    </source>
</evidence>
<feature type="compositionally biased region" description="Polar residues" evidence="5">
    <location>
        <begin position="703"/>
        <end position="712"/>
    </location>
</feature>
<feature type="repeat" description="ANK" evidence="3">
    <location>
        <begin position="343"/>
        <end position="375"/>
    </location>
</feature>
<feature type="region of interest" description="Disordered" evidence="5">
    <location>
        <begin position="1"/>
        <end position="274"/>
    </location>
</feature>
<feature type="compositionally biased region" description="Basic and acidic residues" evidence="5">
    <location>
        <begin position="31"/>
        <end position="48"/>
    </location>
</feature>
<dbReference type="InterPro" id="IPR036770">
    <property type="entry name" value="Ankyrin_rpt-contain_sf"/>
</dbReference>
<dbReference type="SMART" id="SM00248">
    <property type="entry name" value="ANK"/>
    <property type="match status" value="5"/>
</dbReference>
<sequence length="1073" mass="119374">MSDGSRSSSNEPGLPTVKKRSLSNYLSNIQNRREELGRVVKKEEDKAKHGAATSGANSTKEAGVKEDAPKHSDSLGVKKTENEMRDELREKSMLEASRDLGNTDSSAGQEKVSKGAPKPPGDENGGKEENKNGSGSDQSLSTTRAPSESKDNCTVKNKSEDPKSETVGEASEAEKDSRKNANEDSSDVKTAPKGSIIKSELIQLIEEPEKEKPREKNEEIESELSEVDSDAPTEPASPPKPRLGRLIRGDQLKSPTKSNSRYFSTGNSEESELSDIEDLNHLPISSSILHGDSSPHKPSHIGLNSSPVNLVHSKPKPTTAVKSHVAISKTTKTRKSGVHRDAGGRTRLQIACDKGKHDVAKRLIQEGYDVNDQDNAGNSPLHEAALNGHLDIVKLLLSNGADVNIQSHEPVKDTPLIDAAANGHLKVVKLLLKYNADPTISNAKGLTAFESIDEDSDFDSEERKLVRDLKYELRKAATEFGNNPGRQARSSSKNGFSESERSSSNARMEEEFFWTDISSKAGREKLLRASREGKLSYVGAYLENGGRVDFKSFTEAVRSGHEDITSLFLAFGAQPNLVLRDGQTPLMMSLGRGHIGTAKLLLEAGANPLAKDKKGKSVLSYAKNSELGLVSEDEVQLIENAIRKERRSNEEFWNRESPGSERTEKSQQQEEQDESTKASNQSPQKARLLSTKSTVPQKRPHSYESQSNTNISDVKEPSPEVDAGSRNPFIQDSFEGYAGNRRSPRDGSLSPGTVLPMSDPPRSQTSTPAYPGSVKAVETTEEREQRLKAEESYRQKRLLNKKKKEQEFLQKIAEDERKREEEIARQDAERAKKLEEEKAKQAEREIQKRTEAELERRRKIRAQYPLGLRAIDFDRKDEFQRFLPIYYVTIDGLRHVLDLQVCILLKDESFLAKCENGRDIPQAQKEQIWNIFKFIFLYGGRKSTDKAFGSQALSGIDRLSFKDLAELDNAERQKFANLPLRWIPWNSVSFPEGTEIIKEAAESQMIEVSLEQHTTSWLGAQTNSTNASHYNSHQVPLSTAIRQIPQEVYGDLPPRLRNRSSILKVLKGPRPSW</sequence>
<dbReference type="SUPFAM" id="SSF48403">
    <property type="entry name" value="Ankyrin repeat"/>
    <property type="match status" value="1"/>
</dbReference>
<feature type="compositionally biased region" description="Basic and acidic residues" evidence="5">
    <location>
        <begin position="120"/>
        <end position="131"/>
    </location>
</feature>
<feature type="repeat" description="ANK" evidence="3">
    <location>
        <begin position="581"/>
        <end position="613"/>
    </location>
</feature>
<feature type="compositionally biased region" description="Basic and acidic residues" evidence="5">
    <location>
        <begin position="207"/>
        <end position="219"/>
    </location>
</feature>
<evidence type="ECO:0000256" key="5">
    <source>
        <dbReference type="SAM" id="MobiDB-lite"/>
    </source>
</evidence>
<feature type="compositionally biased region" description="Basic and acidic residues" evidence="5">
    <location>
        <begin position="649"/>
        <end position="668"/>
    </location>
</feature>
<dbReference type="Pfam" id="PF12796">
    <property type="entry name" value="Ank_2"/>
    <property type="match status" value="2"/>
</dbReference>
<evidence type="ECO:0000256" key="3">
    <source>
        <dbReference type="PROSITE-ProRule" id="PRU00023"/>
    </source>
</evidence>
<accession>C5DMK7</accession>
<dbReference type="GO" id="GO:0004842">
    <property type="term" value="F:ubiquitin-protein transferase activity"/>
    <property type="evidence" value="ECO:0007669"/>
    <property type="project" value="TreeGrafter"/>
</dbReference>
<dbReference type="GO" id="GO:0085020">
    <property type="term" value="P:protein K6-linked ubiquitination"/>
    <property type="evidence" value="ECO:0007669"/>
    <property type="project" value="TreeGrafter"/>
</dbReference>
<protein>
    <submittedName>
        <fullName evidence="6">KLTH0G09724p</fullName>
    </submittedName>
</protein>
<name>C5DMK7_LACTC</name>
<dbReference type="InParanoid" id="C5DMK7"/>
<dbReference type="Gene3D" id="1.25.40.20">
    <property type="entry name" value="Ankyrin repeat-containing domain"/>
    <property type="match status" value="2"/>
</dbReference>
<evidence type="ECO:0000313" key="7">
    <source>
        <dbReference type="Proteomes" id="UP000002036"/>
    </source>
</evidence>
<organism evidence="6 7">
    <name type="scientific">Lachancea thermotolerans (strain ATCC 56472 / CBS 6340 / NRRL Y-8284)</name>
    <name type="common">Yeast</name>
    <name type="synonym">Kluyveromyces thermotolerans</name>
    <dbReference type="NCBI Taxonomy" id="559295"/>
    <lineage>
        <taxon>Eukaryota</taxon>
        <taxon>Fungi</taxon>
        <taxon>Dikarya</taxon>
        <taxon>Ascomycota</taxon>
        <taxon>Saccharomycotina</taxon>
        <taxon>Saccharomycetes</taxon>
        <taxon>Saccharomycetales</taxon>
        <taxon>Saccharomycetaceae</taxon>
        <taxon>Lachancea</taxon>
    </lineage>
</organism>
<feature type="compositionally biased region" description="Acidic residues" evidence="5">
    <location>
        <begin position="220"/>
        <end position="231"/>
    </location>
</feature>
<dbReference type="STRING" id="559295.C5DMK7"/>
<dbReference type="PROSITE" id="PS50297">
    <property type="entry name" value="ANK_REP_REGION"/>
    <property type="match status" value="4"/>
</dbReference>
<feature type="compositionally biased region" description="Polar residues" evidence="5">
    <location>
        <begin position="1"/>
        <end position="11"/>
    </location>
</feature>
<feature type="compositionally biased region" description="Polar residues" evidence="5">
    <location>
        <begin position="133"/>
        <end position="146"/>
    </location>
</feature>
<dbReference type="PANTHER" id="PTHR24171:SF8">
    <property type="entry name" value="BRCA1-ASSOCIATED RING DOMAIN PROTEIN 1"/>
    <property type="match status" value="1"/>
</dbReference>
<dbReference type="HOGENOM" id="CLU_006901_0_0_1"/>
<feature type="coiled-coil region" evidence="4">
    <location>
        <begin position="799"/>
        <end position="852"/>
    </location>
</feature>
<evidence type="ECO:0000313" key="6">
    <source>
        <dbReference type="EMBL" id="CAR25018.1"/>
    </source>
</evidence>
<feature type="region of interest" description="Disordered" evidence="5">
    <location>
        <begin position="649"/>
        <end position="779"/>
    </location>
</feature>
<feature type="compositionally biased region" description="Polar residues" evidence="5">
    <location>
        <begin position="678"/>
        <end position="696"/>
    </location>
</feature>
<gene>
    <name evidence="6" type="ordered locus">KLTH0G09724g</name>
</gene>
<dbReference type="PROSITE" id="PS50088">
    <property type="entry name" value="ANK_REPEAT"/>
    <property type="match status" value="4"/>
</dbReference>
<dbReference type="GeneID" id="8293733"/>
<dbReference type="Proteomes" id="UP000002036">
    <property type="component" value="Chromosome G"/>
</dbReference>
<dbReference type="AlphaFoldDB" id="C5DMK7"/>
<feature type="compositionally biased region" description="Basic and acidic residues" evidence="5">
    <location>
        <begin position="147"/>
        <end position="182"/>
    </location>
</feature>
<dbReference type="OrthoDB" id="194358at2759"/>
<dbReference type="EMBL" id="CU928171">
    <property type="protein sequence ID" value="CAR25018.1"/>
    <property type="molecule type" value="Genomic_DNA"/>
</dbReference>
<dbReference type="InterPro" id="IPR002110">
    <property type="entry name" value="Ankyrin_rpt"/>
</dbReference>
<dbReference type="eggNOG" id="KOG0504">
    <property type="taxonomic scope" value="Eukaryota"/>
</dbReference>
<reference evidence="6 7" key="1">
    <citation type="journal article" date="2009" name="Genome Res.">
        <title>Comparative genomics of protoploid Saccharomycetaceae.</title>
        <authorList>
            <consortium name="The Genolevures Consortium"/>
            <person name="Souciet J.-L."/>
            <person name="Dujon B."/>
            <person name="Gaillardin C."/>
            <person name="Johnston M."/>
            <person name="Baret P.V."/>
            <person name="Cliften P."/>
            <person name="Sherman D.J."/>
            <person name="Weissenbach J."/>
            <person name="Westhof E."/>
            <person name="Wincker P."/>
            <person name="Jubin C."/>
            <person name="Poulain J."/>
            <person name="Barbe V."/>
            <person name="Segurens B."/>
            <person name="Artiguenave F."/>
            <person name="Anthouard V."/>
            <person name="Vacherie B."/>
            <person name="Val M.-E."/>
            <person name="Fulton R.S."/>
            <person name="Minx P."/>
            <person name="Wilson R."/>
            <person name="Durrens P."/>
            <person name="Jean G."/>
            <person name="Marck C."/>
            <person name="Martin T."/>
            <person name="Nikolski M."/>
            <person name="Rolland T."/>
            <person name="Seret M.-L."/>
            <person name="Casaregola S."/>
            <person name="Despons L."/>
            <person name="Fairhead C."/>
            <person name="Fischer G."/>
            <person name="Lafontaine I."/>
            <person name="Leh V."/>
            <person name="Lemaire M."/>
            <person name="de Montigny J."/>
            <person name="Neuveglise C."/>
            <person name="Thierry A."/>
            <person name="Blanc-Lenfle I."/>
            <person name="Bleykasten C."/>
            <person name="Diffels J."/>
            <person name="Fritsch E."/>
            <person name="Frangeul L."/>
            <person name="Goeffon A."/>
            <person name="Jauniaux N."/>
            <person name="Kachouri-Lafond R."/>
            <person name="Payen C."/>
            <person name="Potier S."/>
            <person name="Pribylova L."/>
            <person name="Ozanne C."/>
            <person name="Richard G.-F."/>
            <person name="Sacerdot C."/>
            <person name="Straub M.-L."/>
            <person name="Talla E."/>
        </authorList>
    </citation>
    <scope>NUCLEOTIDE SEQUENCE [LARGE SCALE GENOMIC DNA]</scope>
    <source>
        <strain evidence="7">ATCC 56472 / CBS 6340 / NRRL Y-8284</strain>
    </source>
</reference>
<dbReference type="KEGG" id="lth:KLTH0G09724g"/>
<keyword evidence="2 3" id="KW-0040">ANK repeat</keyword>
<keyword evidence="1" id="KW-0677">Repeat</keyword>
<feature type="repeat" description="ANK" evidence="3">
    <location>
        <begin position="411"/>
        <end position="443"/>
    </location>
</feature>
<keyword evidence="4" id="KW-0175">Coiled coil</keyword>
<dbReference type="RefSeq" id="XP_002555455.1">
    <property type="nucleotide sequence ID" value="XM_002555409.1"/>
</dbReference>
<feature type="region of interest" description="Disordered" evidence="5">
    <location>
        <begin position="287"/>
        <end position="342"/>
    </location>
</feature>
<dbReference type="PRINTS" id="PR01415">
    <property type="entry name" value="ANKYRIN"/>
</dbReference>
<dbReference type="FunCoup" id="C5DMK7">
    <property type="interactions" value="179"/>
</dbReference>
<feature type="region of interest" description="Disordered" evidence="5">
    <location>
        <begin position="480"/>
        <end position="503"/>
    </location>
</feature>
<feature type="compositionally biased region" description="Polar residues" evidence="5">
    <location>
        <begin position="253"/>
        <end position="267"/>
    </location>
</feature>
<dbReference type="OMA" id="PLHFSGE"/>
<keyword evidence="7" id="KW-1185">Reference proteome</keyword>
<proteinExistence type="predicted"/>
<feature type="compositionally biased region" description="Basic and acidic residues" evidence="5">
    <location>
        <begin position="62"/>
        <end position="98"/>
    </location>
</feature>
<evidence type="ECO:0000256" key="1">
    <source>
        <dbReference type="ARBA" id="ARBA00022737"/>
    </source>
</evidence>
<evidence type="ECO:0000256" key="2">
    <source>
        <dbReference type="ARBA" id="ARBA00023043"/>
    </source>
</evidence>
<dbReference type="PANTHER" id="PTHR24171">
    <property type="entry name" value="ANKYRIN REPEAT DOMAIN-CONTAINING PROTEIN 39-RELATED"/>
    <property type="match status" value="1"/>
</dbReference>